<dbReference type="OrthoDB" id="3553147at2759"/>
<proteinExistence type="predicted"/>
<gene>
    <name evidence="3" type="ORF">B0J15DRAFT_519726</name>
</gene>
<dbReference type="InterPro" id="IPR052895">
    <property type="entry name" value="HetReg/Transcr_Mod"/>
</dbReference>
<evidence type="ECO:0000259" key="2">
    <source>
        <dbReference type="Pfam" id="PF06985"/>
    </source>
</evidence>
<evidence type="ECO:0000256" key="1">
    <source>
        <dbReference type="SAM" id="MobiDB-lite"/>
    </source>
</evidence>
<feature type="domain" description="Heterokaryon incompatibility" evidence="2">
    <location>
        <begin position="71"/>
        <end position="204"/>
    </location>
</feature>
<dbReference type="Proteomes" id="UP000736672">
    <property type="component" value="Unassembled WGS sequence"/>
</dbReference>
<sequence>MPNMGKLRAKRPPPAVSSAVEKRSKKTSSFQYAPLDPTKREIRLLELYPGKPGSRVITRLFNVSLDEKPSFEALSYTWGPPRPTYDISVNGAKFPVGRNLRKALDDLRHASEPRVIWTDAICINQPDNAEKEHQIKLMQTIYATAQVVCAWLDHNVQPITSVFEDLENLGKGVELDDFHDPSYWYPVADIFRNPYWRRLWIQQELILAPKIQVYCRRDYFDGAQLLQFQDKVGVIKREMVQFSGPLSELSRYIDGSAKDSLTPEILGGGILRARESLLKGRQVHREKDLERFKITRDILGSSLLHLFLQASGLKMTEPRDRVYGVLGLVADIDQDAVWVDYQAPILNIYSQVFSLFLDKYHDLSFLAFEGNHAPNATSDREGLPTWMPHATINWGPINASRACGTTRATRASVNQDTLTLSAEGLLVDTVSFVGDREEAGGQPILEWLQKLEGYCRRVWPDVAESPLHEKDEVTSLLFSWLRDQRYRAMYHQDKPTPARRVSLLRALCVAATKVDQQGFSLRHVVFGGYTPTDVLSRDERAALIPMLHISYVVFVGTSGGRLGTLDKDSGVKSGDQVWVLFGCRIPVILRPIPNTTNRFAVVGYGIFPGLMRGEVIKEEEESTNMKLKGTQIEIETFAPASKRACVQEHVTVARVQSPLPPKPAVLKYASPVPHPTNVVKQPDATVTLAYTENRYSLPASSREESMFCLKPMPAGPPGPCETEVVVVEGSTLRVVTRVVGMVDESEVTLSISLAVEAGSLLEVADSLVLSSGRVSERVVEYERAVDESVFSRSVVEDKVVDGADSVSLGTSVVVDKMEVADEE</sequence>
<dbReference type="Pfam" id="PF06985">
    <property type="entry name" value="HET"/>
    <property type="match status" value="1"/>
</dbReference>
<name>A0A9P9RF57_FUSSL</name>
<dbReference type="EMBL" id="JAGTJS010000001">
    <property type="protein sequence ID" value="KAH7276233.1"/>
    <property type="molecule type" value="Genomic_DNA"/>
</dbReference>
<reference evidence="3" key="1">
    <citation type="journal article" date="2021" name="Nat. Commun.">
        <title>Genetic determinants of endophytism in the Arabidopsis root mycobiome.</title>
        <authorList>
            <person name="Mesny F."/>
            <person name="Miyauchi S."/>
            <person name="Thiergart T."/>
            <person name="Pickel B."/>
            <person name="Atanasova L."/>
            <person name="Karlsson M."/>
            <person name="Huettel B."/>
            <person name="Barry K.W."/>
            <person name="Haridas S."/>
            <person name="Chen C."/>
            <person name="Bauer D."/>
            <person name="Andreopoulos W."/>
            <person name="Pangilinan J."/>
            <person name="LaButti K."/>
            <person name="Riley R."/>
            <person name="Lipzen A."/>
            <person name="Clum A."/>
            <person name="Drula E."/>
            <person name="Henrissat B."/>
            <person name="Kohler A."/>
            <person name="Grigoriev I.V."/>
            <person name="Martin F.M."/>
            <person name="Hacquard S."/>
        </authorList>
    </citation>
    <scope>NUCLEOTIDE SEQUENCE</scope>
    <source>
        <strain evidence="3">FSSC 5 MPI-SDFR-AT-0091</strain>
    </source>
</reference>
<dbReference type="PANTHER" id="PTHR24148">
    <property type="entry name" value="ANKYRIN REPEAT DOMAIN-CONTAINING PROTEIN 39 HOMOLOG-RELATED"/>
    <property type="match status" value="1"/>
</dbReference>
<dbReference type="AlphaFoldDB" id="A0A9P9RF57"/>
<protein>
    <submittedName>
        <fullName evidence="3">Heterokaryon incompatibility protein-domain-containing protein</fullName>
    </submittedName>
</protein>
<organism evidence="3 4">
    <name type="scientific">Fusarium solani</name>
    <name type="common">Filamentous fungus</name>
    <dbReference type="NCBI Taxonomy" id="169388"/>
    <lineage>
        <taxon>Eukaryota</taxon>
        <taxon>Fungi</taxon>
        <taxon>Dikarya</taxon>
        <taxon>Ascomycota</taxon>
        <taxon>Pezizomycotina</taxon>
        <taxon>Sordariomycetes</taxon>
        <taxon>Hypocreomycetidae</taxon>
        <taxon>Hypocreales</taxon>
        <taxon>Nectriaceae</taxon>
        <taxon>Fusarium</taxon>
        <taxon>Fusarium solani species complex</taxon>
    </lineage>
</organism>
<keyword evidence="4" id="KW-1185">Reference proteome</keyword>
<comment type="caution">
    <text evidence="3">The sequence shown here is derived from an EMBL/GenBank/DDBJ whole genome shotgun (WGS) entry which is preliminary data.</text>
</comment>
<accession>A0A9P9RF57</accession>
<feature type="region of interest" description="Disordered" evidence="1">
    <location>
        <begin position="1"/>
        <end position="32"/>
    </location>
</feature>
<evidence type="ECO:0000313" key="3">
    <source>
        <dbReference type="EMBL" id="KAH7276233.1"/>
    </source>
</evidence>
<evidence type="ECO:0000313" key="4">
    <source>
        <dbReference type="Proteomes" id="UP000736672"/>
    </source>
</evidence>
<dbReference type="InterPro" id="IPR010730">
    <property type="entry name" value="HET"/>
</dbReference>
<dbReference type="PANTHER" id="PTHR24148:SF73">
    <property type="entry name" value="HET DOMAIN PROTEIN (AFU_ORTHOLOGUE AFUA_8G01020)"/>
    <property type="match status" value="1"/>
</dbReference>